<dbReference type="Proteomes" id="UP000279833">
    <property type="component" value="Unassembled WGS sequence"/>
</dbReference>
<reference evidence="4" key="1">
    <citation type="submission" date="2016-06" db="UniProtKB">
        <authorList>
            <consortium name="WormBaseParasite"/>
        </authorList>
    </citation>
    <scope>IDENTIFICATION</scope>
</reference>
<keyword evidence="3" id="KW-1185">Reference proteome</keyword>
<dbReference type="PANTHER" id="PTHR12298:SF4">
    <property type="entry name" value="PROGRAMMED CELL DEATH PROTEIN 2"/>
    <property type="match status" value="1"/>
</dbReference>
<dbReference type="Pfam" id="PF09296">
    <property type="entry name" value="NUDIX-like"/>
    <property type="match status" value="1"/>
</dbReference>
<evidence type="ECO:0000313" key="2">
    <source>
        <dbReference type="EMBL" id="VDP75722.1"/>
    </source>
</evidence>
<dbReference type="WBParaSite" id="SCUD_0002154601-mRNA-1">
    <property type="protein sequence ID" value="SCUD_0002154601-mRNA-1"/>
    <property type="gene ID" value="SCUD_0002154601"/>
</dbReference>
<gene>
    <name evidence="2" type="ORF">SCUD_LOCUS21543</name>
</gene>
<dbReference type="AlphaFoldDB" id="A0A183L2J0"/>
<dbReference type="STRING" id="6186.A0A183L2J0"/>
<feature type="domain" description="NADH pyrophosphatase-like N-terminal" evidence="1">
    <location>
        <begin position="67"/>
        <end position="148"/>
    </location>
</feature>
<sequence length="160" mass="18224">MSTGLALGFAVEGAPWHLVSHLFPDKVGGRPAWLALQHLPSPSELKCPVLDWKRHKLECGSKCHDFMLLFEQNSFLLPEYRLCSEPADNFSSNDESTSEEVETDTETVDLGLSNDSEVKALEFIAKKETKEEARFRMFREAMKSAPDQVITYVYSMLMYR</sequence>
<evidence type="ECO:0000259" key="1">
    <source>
        <dbReference type="Pfam" id="PF09296"/>
    </source>
</evidence>
<dbReference type="PANTHER" id="PTHR12298">
    <property type="entry name" value="PCDC2 PROGRAMMED CELL DEATH PROTEIN 2 -RELATED"/>
    <property type="match status" value="1"/>
</dbReference>
<reference evidence="2 3" key="2">
    <citation type="submission" date="2018-11" db="EMBL/GenBank/DDBJ databases">
        <authorList>
            <consortium name="Pathogen Informatics"/>
        </authorList>
    </citation>
    <scope>NUCLEOTIDE SEQUENCE [LARGE SCALE GENOMIC DNA]</scope>
    <source>
        <strain evidence="2">Dakar</strain>
        <strain evidence="3">Dakar, Senegal</strain>
    </source>
</reference>
<accession>A0A183L2J0</accession>
<dbReference type="InterPro" id="IPR015375">
    <property type="entry name" value="NADH_PPase-like_N"/>
</dbReference>
<dbReference type="EMBL" id="UZAK01046773">
    <property type="protein sequence ID" value="VDP75722.1"/>
    <property type="molecule type" value="Genomic_DNA"/>
</dbReference>
<protein>
    <submittedName>
        <fullName evidence="4">PDCD2_C domain-containing protein</fullName>
    </submittedName>
</protein>
<dbReference type="GO" id="GO:0016787">
    <property type="term" value="F:hydrolase activity"/>
    <property type="evidence" value="ECO:0007669"/>
    <property type="project" value="InterPro"/>
</dbReference>
<evidence type="ECO:0000313" key="4">
    <source>
        <dbReference type="WBParaSite" id="SCUD_0002154601-mRNA-1"/>
    </source>
</evidence>
<organism evidence="4">
    <name type="scientific">Schistosoma curassoni</name>
    <dbReference type="NCBI Taxonomy" id="6186"/>
    <lineage>
        <taxon>Eukaryota</taxon>
        <taxon>Metazoa</taxon>
        <taxon>Spiralia</taxon>
        <taxon>Lophotrochozoa</taxon>
        <taxon>Platyhelminthes</taxon>
        <taxon>Trematoda</taxon>
        <taxon>Digenea</taxon>
        <taxon>Strigeidida</taxon>
        <taxon>Schistosomatoidea</taxon>
        <taxon>Schistosomatidae</taxon>
        <taxon>Schistosoma</taxon>
    </lineage>
</organism>
<evidence type="ECO:0000313" key="3">
    <source>
        <dbReference type="Proteomes" id="UP000279833"/>
    </source>
</evidence>
<proteinExistence type="predicted"/>
<name>A0A183L2J0_9TREM</name>
<dbReference type="GO" id="GO:0005634">
    <property type="term" value="C:nucleus"/>
    <property type="evidence" value="ECO:0007669"/>
    <property type="project" value="TreeGrafter"/>
</dbReference>